<dbReference type="Pfam" id="PF02585">
    <property type="entry name" value="PIG-L"/>
    <property type="match status" value="1"/>
</dbReference>
<evidence type="ECO:0000313" key="3">
    <source>
        <dbReference type="Proteomes" id="UP001500457"/>
    </source>
</evidence>
<evidence type="ECO:0000256" key="1">
    <source>
        <dbReference type="ARBA" id="ARBA00022833"/>
    </source>
</evidence>
<reference evidence="3" key="1">
    <citation type="journal article" date="2019" name="Int. J. Syst. Evol. Microbiol.">
        <title>The Global Catalogue of Microorganisms (GCM) 10K type strain sequencing project: providing services to taxonomists for standard genome sequencing and annotation.</title>
        <authorList>
            <consortium name="The Broad Institute Genomics Platform"/>
            <consortium name="The Broad Institute Genome Sequencing Center for Infectious Disease"/>
            <person name="Wu L."/>
            <person name="Ma J."/>
        </authorList>
    </citation>
    <scope>NUCLEOTIDE SEQUENCE [LARGE SCALE GENOMIC DNA]</scope>
    <source>
        <strain evidence="3">JCM 17983</strain>
    </source>
</reference>
<keyword evidence="3" id="KW-1185">Reference proteome</keyword>
<dbReference type="EMBL" id="BAABHQ010000010">
    <property type="protein sequence ID" value="GAA4882193.1"/>
    <property type="molecule type" value="Genomic_DNA"/>
</dbReference>
<dbReference type="PANTHER" id="PTHR12993:SF29">
    <property type="entry name" value="BLR3841 PROTEIN"/>
    <property type="match status" value="1"/>
</dbReference>
<organism evidence="2 3">
    <name type="scientific">Actinomycetospora straminea</name>
    <dbReference type="NCBI Taxonomy" id="663607"/>
    <lineage>
        <taxon>Bacteria</taxon>
        <taxon>Bacillati</taxon>
        <taxon>Actinomycetota</taxon>
        <taxon>Actinomycetes</taxon>
        <taxon>Pseudonocardiales</taxon>
        <taxon>Pseudonocardiaceae</taxon>
        <taxon>Actinomycetospora</taxon>
    </lineage>
</organism>
<name>A0ABP9EP09_9PSEU</name>
<dbReference type="InterPro" id="IPR003737">
    <property type="entry name" value="GlcNAc_PI_deacetylase-related"/>
</dbReference>
<dbReference type="PANTHER" id="PTHR12993">
    <property type="entry name" value="N-ACETYLGLUCOSAMINYL-PHOSPHATIDYLINOSITOL DE-N-ACETYLASE-RELATED"/>
    <property type="match status" value="1"/>
</dbReference>
<keyword evidence="1" id="KW-0862">Zinc</keyword>
<protein>
    <submittedName>
        <fullName evidence="2">PIG-L family deacetylase</fullName>
    </submittedName>
</protein>
<dbReference type="RefSeq" id="WP_274233561.1">
    <property type="nucleotide sequence ID" value="NZ_BAABHQ010000010.1"/>
</dbReference>
<dbReference type="InterPro" id="IPR024078">
    <property type="entry name" value="LmbE-like_dom_sf"/>
</dbReference>
<proteinExistence type="predicted"/>
<accession>A0ABP9EP09</accession>
<gene>
    <name evidence="2" type="ORF">GCM10023203_37310</name>
</gene>
<dbReference type="SUPFAM" id="SSF102588">
    <property type="entry name" value="LmbE-like"/>
    <property type="match status" value="1"/>
</dbReference>
<dbReference type="Proteomes" id="UP001500457">
    <property type="component" value="Unassembled WGS sequence"/>
</dbReference>
<comment type="caution">
    <text evidence="2">The sequence shown here is derived from an EMBL/GenBank/DDBJ whole genome shotgun (WGS) entry which is preliminary data.</text>
</comment>
<dbReference type="Gene3D" id="3.40.50.10320">
    <property type="entry name" value="LmbE-like"/>
    <property type="match status" value="1"/>
</dbReference>
<sequence length="264" mass="27399">MECPYRYFDHGGLVSRIVAISPHLDDAVFSAGGTLTRLAQAGHDVLVLTVFTGSVAAPSGFALACQTDKGLAPDVDYMALRRDEDDAALGRLGVRGAHLGLLEAPHRGYDSPAALFAGRHDGDDVAGAVGDAIRDHVGGADLVLAPQAVGDHVDHQIVTAVVADLTDADRTAWWRDTPYAVRHPEARGAPEVGGTDVAVDVASVLEAKTEAAGAYATQVGFQFGGPEHVAPVLADLARREGDGRPVEVFRAGGRARALIGTLGS</sequence>
<evidence type="ECO:0000313" key="2">
    <source>
        <dbReference type="EMBL" id="GAA4882193.1"/>
    </source>
</evidence>